<feature type="transmembrane region" description="Helical" evidence="1">
    <location>
        <begin position="296"/>
        <end position="317"/>
    </location>
</feature>
<protein>
    <submittedName>
        <fullName evidence="2">Putative exporter of polyketide antibiotics</fullName>
    </submittedName>
</protein>
<feature type="transmembrane region" description="Helical" evidence="1">
    <location>
        <begin position="394"/>
        <end position="414"/>
    </location>
</feature>
<feature type="transmembrane region" description="Helical" evidence="1">
    <location>
        <begin position="500"/>
        <end position="521"/>
    </location>
</feature>
<feature type="transmembrane region" description="Helical" evidence="1">
    <location>
        <begin position="426"/>
        <end position="450"/>
    </location>
</feature>
<gene>
    <name evidence="2" type="ORF">RHRU231_470117</name>
</gene>
<dbReference type="Proteomes" id="UP000042997">
    <property type="component" value="Unassembled WGS sequence"/>
</dbReference>
<dbReference type="EMBL" id="CCSD01000058">
    <property type="protein sequence ID" value="CDZ89269.1"/>
    <property type="molecule type" value="Genomic_DNA"/>
</dbReference>
<feature type="transmembrane region" description="Helical" evidence="1">
    <location>
        <begin position="21"/>
        <end position="41"/>
    </location>
</feature>
<feature type="transmembrane region" description="Helical" evidence="1">
    <location>
        <begin position="457"/>
        <end position="480"/>
    </location>
</feature>
<dbReference type="eggNOG" id="COG3559">
    <property type="taxonomic scope" value="Bacteria"/>
</dbReference>
<feature type="transmembrane region" description="Helical" evidence="1">
    <location>
        <begin position="161"/>
        <end position="180"/>
    </location>
</feature>
<feature type="transmembrane region" description="Helical" evidence="1">
    <location>
        <begin position="337"/>
        <end position="359"/>
    </location>
</feature>
<evidence type="ECO:0000313" key="3">
    <source>
        <dbReference type="Proteomes" id="UP000042997"/>
    </source>
</evidence>
<dbReference type="AlphaFoldDB" id="A0A098BKL7"/>
<dbReference type="RefSeq" id="WP_230831733.1">
    <property type="nucleotide sequence ID" value="NZ_CP023714.1"/>
</dbReference>
<organism evidence="2 3">
    <name type="scientific">Rhodococcus ruber</name>
    <dbReference type="NCBI Taxonomy" id="1830"/>
    <lineage>
        <taxon>Bacteria</taxon>
        <taxon>Bacillati</taxon>
        <taxon>Actinomycetota</taxon>
        <taxon>Actinomycetes</taxon>
        <taxon>Mycobacteriales</taxon>
        <taxon>Nocardiaceae</taxon>
        <taxon>Rhodococcus</taxon>
    </lineage>
</organism>
<feature type="transmembrane region" description="Helical" evidence="1">
    <location>
        <begin position="82"/>
        <end position="102"/>
    </location>
</feature>
<keyword evidence="1" id="KW-0472">Membrane</keyword>
<evidence type="ECO:0000256" key="1">
    <source>
        <dbReference type="SAM" id="Phobius"/>
    </source>
</evidence>
<name>A0A098BKL7_9NOCA</name>
<proteinExistence type="predicted"/>
<keyword evidence="1" id="KW-1133">Transmembrane helix</keyword>
<reference evidence="2 3" key="1">
    <citation type="journal article" date="2014" name="Genome Announc.">
        <title>Draft Genome Sequence of Propane- and Butane-Oxidizing Actinobacterium Rhodococcus ruber IEGM 231.</title>
        <authorList>
            <person name="Ivshina I.B."/>
            <person name="Kuyukina M.S."/>
            <person name="Krivoruchko A.V."/>
            <person name="Barbe V."/>
            <person name="Fischer C."/>
        </authorList>
    </citation>
    <scope>NUCLEOTIDE SEQUENCE [LARGE SCALE GENOMIC DNA]</scope>
</reference>
<feature type="transmembrane region" description="Helical" evidence="1">
    <location>
        <begin position="187"/>
        <end position="209"/>
    </location>
</feature>
<accession>A0A098BKL7</accession>
<evidence type="ECO:0000313" key="2">
    <source>
        <dbReference type="EMBL" id="CDZ89269.1"/>
    </source>
</evidence>
<keyword evidence="1" id="KW-0812">Transmembrane</keyword>
<feature type="transmembrane region" description="Helical" evidence="1">
    <location>
        <begin position="238"/>
        <end position="258"/>
    </location>
</feature>
<feature type="transmembrane region" description="Helical" evidence="1">
    <location>
        <begin position="131"/>
        <end position="155"/>
    </location>
</feature>
<sequence>MRASWTGMRPLLRATAEQDRGNVAPWIVLVTALSVSSVLAYDWVFPDAASRRTLDATLGANPALRVVFGPARDLTYADGFNAWRAGALGAFFTALMAILAVIRNSRAHEDSGQAELVASGVVGRQARLATAVAWSSLASVALGVVCAGATILVGGGVADSVTLAATFTASGLVFGALAAVTAQLGSYAPTATTLAIGVLGACLLVRAYVDVVAPDGWAIWTTPLGWVQQVRPAAGNDWWPLAACLVLTAVLLLIAFVLQARRDFGVGVIAPSPGPAEGGAGTNVWGLALRLHRGALAAWTTVFVALGVVFGFMSTTFTEVFADNPALGSLLGSGRGSLVFGFVVTMLQLMGIVAAVFGVQVMMRLRAEELALRVEPVLAGALTRTRYFASHAGTALLAPAAALLVGATLFAYVSSARGGRIAAGDLIRQALVTIPAVWVLVGFAVAVIGARPRARMLGWLGVVAAFALTILGPLFRLWNWILGISPFRHVPVVTAAPPQWLGLAVLTAVAALFAAAGFAGFRRRDVG</sequence>